<reference evidence="2 3" key="1">
    <citation type="submission" date="2024-02" db="EMBL/GenBank/DDBJ databases">
        <authorList>
            <person name="Chen Y."/>
            <person name="Shah S."/>
            <person name="Dougan E. K."/>
            <person name="Thang M."/>
            <person name="Chan C."/>
        </authorList>
    </citation>
    <scope>NUCLEOTIDE SEQUENCE [LARGE SCALE GENOMIC DNA]</scope>
</reference>
<feature type="transmembrane region" description="Helical" evidence="1">
    <location>
        <begin position="42"/>
        <end position="64"/>
    </location>
</feature>
<sequence length="286" mass="31708">MRVANTLERTMQLVVLSLASGILGHGMYPLTQFDSSKTVSQLLINTVCSMVLFISLQVAGFVVLPAAMRQTGHFVSAPQAPWTVGERLSSKEVNKELENYLNPWLEAGRTVQEFQKWQNASWRPKLWSAVFGRNSQDQRQAERHRRGAVVEDGLLLSGTGDGDVYAEVSAQQGLDHEFATRHLAKARNERITYAANAYQFLREAEQAAQLPTKPTSWASCQQQLGSLLAALMDACNDRGPDPNCRHSVESLFLRGKEMALTIPARAAIAPCTAHRSLRDQDLRTTS</sequence>
<dbReference type="Proteomes" id="UP001642484">
    <property type="component" value="Unassembled WGS sequence"/>
</dbReference>
<keyword evidence="1" id="KW-0472">Membrane</keyword>
<evidence type="ECO:0000313" key="3">
    <source>
        <dbReference type="Proteomes" id="UP001642484"/>
    </source>
</evidence>
<proteinExistence type="predicted"/>
<keyword evidence="1" id="KW-1133">Transmembrane helix</keyword>
<dbReference type="EMBL" id="CAXAMN010022540">
    <property type="protein sequence ID" value="CAK9070678.1"/>
    <property type="molecule type" value="Genomic_DNA"/>
</dbReference>
<evidence type="ECO:0000313" key="2">
    <source>
        <dbReference type="EMBL" id="CAK9070678.1"/>
    </source>
</evidence>
<evidence type="ECO:0000256" key="1">
    <source>
        <dbReference type="SAM" id="Phobius"/>
    </source>
</evidence>
<feature type="transmembrane region" description="Helical" evidence="1">
    <location>
        <begin position="12"/>
        <end position="30"/>
    </location>
</feature>
<protein>
    <submittedName>
        <fullName evidence="2">Uncharacterized protein</fullName>
    </submittedName>
</protein>
<keyword evidence="1" id="KW-0812">Transmembrane</keyword>
<keyword evidence="3" id="KW-1185">Reference proteome</keyword>
<gene>
    <name evidence="2" type="ORF">CCMP2556_LOCUS34766</name>
</gene>
<accession>A0ABP0P3S8</accession>
<organism evidence="2 3">
    <name type="scientific">Durusdinium trenchii</name>
    <dbReference type="NCBI Taxonomy" id="1381693"/>
    <lineage>
        <taxon>Eukaryota</taxon>
        <taxon>Sar</taxon>
        <taxon>Alveolata</taxon>
        <taxon>Dinophyceae</taxon>
        <taxon>Suessiales</taxon>
        <taxon>Symbiodiniaceae</taxon>
        <taxon>Durusdinium</taxon>
    </lineage>
</organism>
<comment type="caution">
    <text evidence="2">The sequence shown here is derived from an EMBL/GenBank/DDBJ whole genome shotgun (WGS) entry which is preliminary data.</text>
</comment>
<name>A0ABP0P3S8_9DINO</name>